<sequence length="145" mass="16580">MGGAYKKTKEIKSINRDLSAIKAKLNSAAMEMSGAARFLDAQSSPTSFERLELTIYGWKDQGENEQVQGLRPETGEVQEDHRKLVVQMTNLEIIRERMLKKREESRSLKRMEDNVRTYLKKVAGMRQMVTVDKATYQTPSGHSIE</sequence>
<evidence type="ECO:0000313" key="1">
    <source>
        <dbReference type="EMBL" id="KAK4128502.1"/>
    </source>
</evidence>
<accession>A0AAN6U8S1</accession>
<reference evidence="1" key="2">
    <citation type="submission" date="2023-05" db="EMBL/GenBank/DDBJ databases">
        <authorList>
            <consortium name="Lawrence Berkeley National Laboratory"/>
            <person name="Steindorff A."/>
            <person name="Hensen N."/>
            <person name="Bonometti L."/>
            <person name="Westerberg I."/>
            <person name="Brannstrom I.O."/>
            <person name="Guillou S."/>
            <person name="Cros-Aarteil S."/>
            <person name="Calhoun S."/>
            <person name="Haridas S."/>
            <person name="Kuo A."/>
            <person name="Mondo S."/>
            <person name="Pangilinan J."/>
            <person name="Riley R."/>
            <person name="Labutti K."/>
            <person name="Andreopoulos B."/>
            <person name="Lipzen A."/>
            <person name="Chen C."/>
            <person name="Yanf M."/>
            <person name="Daum C."/>
            <person name="Ng V."/>
            <person name="Clum A."/>
            <person name="Ohm R."/>
            <person name="Martin F."/>
            <person name="Silar P."/>
            <person name="Natvig D."/>
            <person name="Lalanne C."/>
            <person name="Gautier V."/>
            <person name="Ament-Velasquez S.L."/>
            <person name="Kruys A."/>
            <person name="Hutchinson M.I."/>
            <person name="Powell A.J."/>
            <person name="Barry K."/>
            <person name="Miller A.N."/>
            <person name="Grigoriev I.V."/>
            <person name="Debuchy R."/>
            <person name="Gladieux P."/>
            <person name="Thoren M.H."/>
            <person name="Johannesson H."/>
        </authorList>
    </citation>
    <scope>NUCLEOTIDE SEQUENCE</scope>
    <source>
        <strain evidence="1">CBS 731.68</strain>
    </source>
</reference>
<dbReference type="AlphaFoldDB" id="A0AAN6U8S1"/>
<comment type="caution">
    <text evidence="1">The sequence shown here is derived from an EMBL/GenBank/DDBJ whole genome shotgun (WGS) entry which is preliminary data.</text>
</comment>
<protein>
    <submittedName>
        <fullName evidence="1">Uncharacterized protein</fullName>
    </submittedName>
</protein>
<proteinExistence type="predicted"/>
<name>A0AAN6U8S1_9PEZI</name>
<dbReference type="Proteomes" id="UP001302602">
    <property type="component" value="Unassembled WGS sequence"/>
</dbReference>
<dbReference type="GeneID" id="87832187"/>
<dbReference type="RefSeq" id="XP_062652273.1">
    <property type="nucleotide sequence ID" value="XM_062795418.1"/>
</dbReference>
<evidence type="ECO:0000313" key="2">
    <source>
        <dbReference type="Proteomes" id="UP001302602"/>
    </source>
</evidence>
<dbReference type="EMBL" id="MU853223">
    <property type="protein sequence ID" value="KAK4128502.1"/>
    <property type="molecule type" value="Genomic_DNA"/>
</dbReference>
<gene>
    <name evidence="1" type="ORF">N657DRAFT_667745</name>
</gene>
<reference evidence="1" key="1">
    <citation type="journal article" date="2023" name="Mol. Phylogenet. Evol.">
        <title>Genome-scale phylogeny and comparative genomics of the fungal order Sordariales.</title>
        <authorList>
            <person name="Hensen N."/>
            <person name="Bonometti L."/>
            <person name="Westerberg I."/>
            <person name="Brannstrom I.O."/>
            <person name="Guillou S."/>
            <person name="Cros-Aarteil S."/>
            <person name="Calhoun S."/>
            <person name="Haridas S."/>
            <person name="Kuo A."/>
            <person name="Mondo S."/>
            <person name="Pangilinan J."/>
            <person name="Riley R."/>
            <person name="LaButti K."/>
            <person name="Andreopoulos B."/>
            <person name="Lipzen A."/>
            <person name="Chen C."/>
            <person name="Yan M."/>
            <person name="Daum C."/>
            <person name="Ng V."/>
            <person name="Clum A."/>
            <person name="Steindorff A."/>
            <person name="Ohm R.A."/>
            <person name="Martin F."/>
            <person name="Silar P."/>
            <person name="Natvig D.O."/>
            <person name="Lalanne C."/>
            <person name="Gautier V."/>
            <person name="Ament-Velasquez S.L."/>
            <person name="Kruys A."/>
            <person name="Hutchinson M.I."/>
            <person name="Powell A.J."/>
            <person name="Barry K."/>
            <person name="Miller A.N."/>
            <person name="Grigoriev I.V."/>
            <person name="Debuchy R."/>
            <person name="Gladieux P."/>
            <person name="Hiltunen Thoren M."/>
            <person name="Johannesson H."/>
        </authorList>
    </citation>
    <scope>NUCLEOTIDE SEQUENCE</scope>
    <source>
        <strain evidence="1">CBS 731.68</strain>
    </source>
</reference>
<keyword evidence="2" id="KW-1185">Reference proteome</keyword>
<organism evidence="1 2">
    <name type="scientific">Parathielavia appendiculata</name>
    <dbReference type="NCBI Taxonomy" id="2587402"/>
    <lineage>
        <taxon>Eukaryota</taxon>
        <taxon>Fungi</taxon>
        <taxon>Dikarya</taxon>
        <taxon>Ascomycota</taxon>
        <taxon>Pezizomycotina</taxon>
        <taxon>Sordariomycetes</taxon>
        <taxon>Sordariomycetidae</taxon>
        <taxon>Sordariales</taxon>
        <taxon>Chaetomiaceae</taxon>
        <taxon>Parathielavia</taxon>
    </lineage>
</organism>